<organism evidence="1 2">
    <name type="scientific">Shewanella gaetbuli</name>
    <dbReference type="NCBI Taxonomy" id="220752"/>
    <lineage>
        <taxon>Bacteria</taxon>
        <taxon>Pseudomonadati</taxon>
        <taxon>Pseudomonadota</taxon>
        <taxon>Gammaproteobacteria</taxon>
        <taxon>Alteromonadales</taxon>
        <taxon>Shewanellaceae</taxon>
        <taxon>Shewanella</taxon>
    </lineage>
</organism>
<keyword evidence="2" id="KW-1185">Reference proteome</keyword>
<evidence type="ECO:0000313" key="1">
    <source>
        <dbReference type="EMBL" id="MCL1143234.1"/>
    </source>
</evidence>
<accession>A0A9X1ZJ10</accession>
<dbReference type="AlphaFoldDB" id="A0A9X1ZJ10"/>
<evidence type="ECO:0000313" key="2">
    <source>
        <dbReference type="Proteomes" id="UP001139333"/>
    </source>
</evidence>
<reference evidence="1" key="1">
    <citation type="submission" date="2022-01" db="EMBL/GenBank/DDBJ databases">
        <title>Whole genome-based taxonomy of the Shewanellaceae.</title>
        <authorList>
            <person name="Martin-Rodriguez A.J."/>
        </authorList>
    </citation>
    <scope>NUCLEOTIDE SEQUENCE</scope>
    <source>
        <strain evidence="1">DSM 16422</strain>
    </source>
</reference>
<dbReference type="Proteomes" id="UP001139333">
    <property type="component" value="Unassembled WGS sequence"/>
</dbReference>
<gene>
    <name evidence="1" type="ORF">L2672_11055</name>
</gene>
<proteinExistence type="predicted"/>
<name>A0A9X1ZJ10_9GAMM</name>
<protein>
    <submittedName>
        <fullName evidence="1">Uncharacterized protein</fullName>
    </submittedName>
</protein>
<dbReference type="RefSeq" id="WP_248995911.1">
    <property type="nucleotide sequence ID" value="NZ_JAKIKP010000007.1"/>
</dbReference>
<comment type="caution">
    <text evidence="1">The sequence shown here is derived from an EMBL/GenBank/DDBJ whole genome shotgun (WGS) entry which is preliminary data.</text>
</comment>
<sequence>MKQTLLNAKELSQRIKFSAPYINHTLKDNVFIEGVHYIKPFGGRKIFYIWEEIERELFKKSKSVQVLVPMARGGICHG</sequence>
<dbReference type="EMBL" id="JAKIKP010000007">
    <property type="protein sequence ID" value="MCL1143234.1"/>
    <property type="molecule type" value="Genomic_DNA"/>
</dbReference>